<keyword evidence="2" id="KW-0472">Membrane</keyword>
<sequence>MADAHTRGPASTRRRKKKSPWYLKLLVTIGAMLMVASAGSYIAFVGLTNRYENKVDKEDILGGIPMPEAAEGETNAAMNFLMLGSDSRDIESTEQTDSTGSRSDTIMIVHIDKDRRGAFIVSIPRDSYVNVPAGGKWRGGKNKINAAFSFGGANLTAKTVYELTNVPLNGAVIVNFAGVHAMVSAVGGVRVCIPYKVKSSFTTKVWEKGCHDMGPDEAEEFMRQRKGTPGGDLGRIKNQQHVLKALAGKATETGILSNPVKLDRLLTTTAESLTIDKNMNLRDLAFALKGIDPNNIKFATVPILGTMTTDAGSSVQLDDAGAKELFAAIREDRTDAWLAAHPQPEVASL</sequence>
<dbReference type="EMBL" id="BONY01000013">
    <property type="protein sequence ID" value="GIH04547.1"/>
    <property type="molecule type" value="Genomic_DNA"/>
</dbReference>
<evidence type="ECO:0000313" key="4">
    <source>
        <dbReference type="EMBL" id="GIH04547.1"/>
    </source>
</evidence>
<dbReference type="Gene3D" id="3.40.630.190">
    <property type="entry name" value="LCP protein"/>
    <property type="match status" value="1"/>
</dbReference>
<dbReference type="RefSeq" id="WP_203908427.1">
    <property type="nucleotide sequence ID" value="NZ_BONY01000013.1"/>
</dbReference>
<keyword evidence="5" id="KW-1185">Reference proteome</keyword>
<dbReference type="NCBIfam" id="TIGR00350">
    <property type="entry name" value="lytR_cpsA_psr"/>
    <property type="match status" value="1"/>
</dbReference>
<evidence type="ECO:0000259" key="3">
    <source>
        <dbReference type="Pfam" id="PF03816"/>
    </source>
</evidence>
<organism evidence="4 5">
    <name type="scientific">Rhizocola hellebori</name>
    <dbReference type="NCBI Taxonomy" id="1392758"/>
    <lineage>
        <taxon>Bacteria</taxon>
        <taxon>Bacillati</taxon>
        <taxon>Actinomycetota</taxon>
        <taxon>Actinomycetes</taxon>
        <taxon>Micromonosporales</taxon>
        <taxon>Micromonosporaceae</taxon>
        <taxon>Rhizocola</taxon>
    </lineage>
</organism>
<dbReference type="InterPro" id="IPR050922">
    <property type="entry name" value="LytR/CpsA/Psr_CW_biosynth"/>
</dbReference>
<comment type="similarity">
    <text evidence="1">Belongs to the LytR/CpsA/Psr (LCP) family.</text>
</comment>
<reference evidence="4" key="1">
    <citation type="submission" date="2021-01" db="EMBL/GenBank/DDBJ databases">
        <title>Whole genome shotgun sequence of Rhizocola hellebori NBRC 109834.</title>
        <authorList>
            <person name="Komaki H."/>
            <person name="Tamura T."/>
        </authorList>
    </citation>
    <scope>NUCLEOTIDE SEQUENCE</scope>
    <source>
        <strain evidence="4">NBRC 109834</strain>
    </source>
</reference>
<evidence type="ECO:0000256" key="1">
    <source>
        <dbReference type="ARBA" id="ARBA00006068"/>
    </source>
</evidence>
<evidence type="ECO:0000313" key="5">
    <source>
        <dbReference type="Proteomes" id="UP000612899"/>
    </source>
</evidence>
<comment type="caution">
    <text evidence="4">The sequence shown here is derived from an EMBL/GenBank/DDBJ whole genome shotgun (WGS) entry which is preliminary data.</text>
</comment>
<keyword evidence="2" id="KW-0812">Transmembrane</keyword>
<protein>
    <submittedName>
        <fullName evidence="4">Transcriptional regulator</fullName>
    </submittedName>
</protein>
<dbReference type="AlphaFoldDB" id="A0A8J3Q715"/>
<feature type="domain" description="Cell envelope-related transcriptional attenuator" evidence="3">
    <location>
        <begin position="102"/>
        <end position="250"/>
    </location>
</feature>
<evidence type="ECO:0000256" key="2">
    <source>
        <dbReference type="SAM" id="Phobius"/>
    </source>
</evidence>
<accession>A0A8J3Q715</accession>
<dbReference type="Pfam" id="PF03816">
    <property type="entry name" value="LytR_cpsA_psr"/>
    <property type="match status" value="1"/>
</dbReference>
<keyword evidence="2" id="KW-1133">Transmembrane helix</keyword>
<dbReference type="PANTHER" id="PTHR33392:SF6">
    <property type="entry name" value="POLYISOPRENYL-TEICHOIC ACID--PEPTIDOGLYCAN TEICHOIC ACID TRANSFERASE TAGU"/>
    <property type="match status" value="1"/>
</dbReference>
<dbReference type="PANTHER" id="PTHR33392">
    <property type="entry name" value="POLYISOPRENYL-TEICHOIC ACID--PEPTIDOGLYCAN TEICHOIC ACID TRANSFERASE TAGU"/>
    <property type="match status" value="1"/>
</dbReference>
<dbReference type="Proteomes" id="UP000612899">
    <property type="component" value="Unassembled WGS sequence"/>
</dbReference>
<gene>
    <name evidence="4" type="ORF">Rhe02_26140</name>
</gene>
<dbReference type="InterPro" id="IPR004474">
    <property type="entry name" value="LytR_CpsA_psr"/>
</dbReference>
<proteinExistence type="inferred from homology"/>
<feature type="transmembrane region" description="Helical" evidence="2">
    <location>
        <begin position="21"/>
        <end position="44"/>
    </location>
</feature>
<name>A0A8J3Q715_9ACTN</name>